<evidence type="ECO:0000259" key="2">
    <source>
        <dbReference type="Pfam" id="PF14368"/>
    </source>
</evidence>
<dbReference type="EMBL" id="JAMFTS010000005">
    <property type="protein sequence ID" value="KAJ4750912.1"/>
    <property type="molecule type" value="Genomic_DNA"/>
</dbReference>
<evidence type="ECO:0000313" key="3">
    <source>
        <dbReference type="EMBL" id="KAJ4750912.1"/>
    </source>
</evidence>
<feature type="domain" description="Bifunctional inhibitor/plant lipid transfer protein/seed storage helical" evidence="2">
    <location>
        <begin position="23"/>
        <end position="107"/>
    </location>
</feature>
<sequence>MAKALICFGLLSLAIILGVSSMAGLTTADRDCTNDMKNLATKCMPYVTYPPNPKIAPSKECCGVVQKCDMKCICDHITKEIEKLICMEKVVYVANSCGRPLVKGSKCGSKRSANLHIRYQVPPI</sequence>
<dbReference type="PANTHER" id="PTHR33286">
    <property type="entry name" value="BIFUNCTIONAL INHIBITOR/LIPID-TRANSFER PROTEIN/SEED STORAGE 2S ALBUMIN SUPERFAMILY PROTEIN"/>
    <property type="match status" value="1"/>
</dbReference>
<gene>
    <name evidence="3" type="ORF">LUZ62_085317</name>
</gene>
<dbReference type="InterPro" id="IPR044741">
    <property type="entry name" value="NsLTP-like"/>
</dbReference>
<comment type="caution">
    <text evidence="3">The sequence shown here is derived from an EMBL/GenBank/DDBJ whole genome shotgun (WGS) entry which is preliminary data.</text>
</comment>
<proteinExistence type="predicted"/>
<dbReference type="Proteomes" id="UP001140206">
    <property type="component" value="Chromosome 5"/>
</dbReference>
<dbReference type="InterPro" id="IPR016140">
    <property type="entry name" value="Bifunc_inhib/LTP/seed_store"/>
</dbReference>
<dbReference type="Gene3D" id="1.10.110.10">
    <property type="entry name" value="Plant lipid-transfer and hydrophobic proteins"/>
    <property type="match status" value="1"/>
</dbReference>
<dbReference type="Pfam" id="PF14368">
    <property type="entry name" value="LTP_2"/>
    <property type="match status" value="1"/>
</dbReference>
<dbReference type="CDD" id="cd04660">
    <property type="entry name" value="nsLTP_like"/>
    <property type="match status" value="1"/>
</dbReference>
<evidence type="ECO:0000313" key="4">
    <source>
        <dbReference type="Proteomes" id="UP001140206"/>
    </source>
</evidence>
<protein>
    <submittedName>
        <fullName evidence="3">Bifunctional inhibitor/lipid-transfer protein/seed storage 2S albumin superfamily protein</fullName>
    </submittedName>
</protein>
<reference evidence="3" key="1">
    <citation type="submission" date="2022-08" db="EMBL/GenBank/DDBJ databases">
        <authorList>
            <person name="Marques A."/>
        </authorList>
    </citation>
    <scope>NUCLEOTIDE SEQUENCE</scope>
    <source>
        <strain evidence="3">RhyPub2mFocal</strain>
        <tissue evidence="3">Leaves</tissue>
    </source>
</reference>
<keyword evidence="1" id="KW-0732">Signal</keyword>
<keyword evidence="4" id="KW-1185">Reference proteome</keyword>
<evidence type="ECO:0000256" key="1">
    <source>
        <dbReference type="SAM" id="SignalP"/>
    </source>
</evidence>
<dbReference type="InterPro" id="IPR036312">
    <property type="entry name" value="Bifun_inhib/LTP/seed_sf"/>
</dbReference>
<dbReference type="AlphaFoldDB" id="A0AAV8C8R0"/>
<feature type="chain" id="PRO_5043753814" evidence="1">
    <location>
        <begin position="29"/>
        <end position="124"/>
    </location>
</feature>
<accession>A0AAV8C8R0</accession>
<dbReference type="SUPFAM" id="SSF47699">
    <property type="entry name" value="Bifunctional inhibitor/lipid-transfer protein/seed storage 2S albumin"/>
    <property type="match status" value="1"/>
</dbReference>
<name>A0AAV8C8R0_9POAL</name>
<feature type="signal peptide" evidence="1">
    <location>
        <begin position="1"/>
        <end position="28"/>
    </location>
</feature>
<organism evidence="3 4">
    <name type="scientific">Rhynchospora pubera</name>
    <dbReference type="NCBI Taxonomy" id="906938"/>
    <lineage>
        <taxon>Eukaryota</taxon>
        <taxon>Viridiplantae</taxon>
        <taxon>Streptophyta</taxon>
        <taxon>Embryophyta</taxon>
        <taxon>Tracheophyta</taxon>
        <taxon>Spermatophyta</taxon>
        <taxon>Magnoliopsida</taxon>
        <taxon>Liliopsida</taxon>
        <taxon>Poales</taxon>
        <taxon>Cyperaceae</taxon>
        <taxon>Cyperoideae</taxon>
        <taxon>Rhynchosporeae</taxon>
        <taxon>Rhynchospora</taxon>
    </lineage>
</organism>
<dbReference type="PANTHER" id="PTHR33286:SF1">
    <property type="entry name" value="OS01G0800600 PROTEIN"/>
    <property type="match status" value="1"/>
</dbReference>